<sequence>MTTAKVLLTGINGYIGSHILDVLLSHGLSVRGVVRSETKATQVRSDFPDAGSRLDFAIVPDITGPGAYDNALRESDPPIRYIIHTASPLNYSSGKTVADFVEPAVQGTLEILKATASHGHDVARVVITGSFSAIGNPVDMQGGGKTYTSHDWNPVTVEQINAENPRLAYWASKTLAERAAWDFMKQAAPAFDIAVLNPPMVHGPLRHSVKSIKELNVTTNNIWRDFLSVTPDAPLPAEWVHADIDVRDLADAHYRALFSSASANRRYLVTRGRICNQEIADILRESLPEARDRIPLGKPGSSSFPPNAFDVDGGEAVADLGLTFRSAAETFHDLGKQLLEIHRRSEGS</sequence>
<feature type="domain" description="NAD-dependent epimerase/dehydratase" evidence="3">
    <location>
        <begin position="6"/>
        <end position="259"/>
    </location>
</feature>
<organism evidence="4 5">
    <name type="scientific">Aspergillus pseudoustus</name>
    <dbReference type="NCBI Taxonomy" id="1810923"/>
    <lineage>
        <taxon>Eukaryota</taxon>
        <taxon>Fungi</taxon>
        <taxon>Dikarya</taxon>
        <taxon>Ascomycota</taxon>
        <taxon>Pezizomycotina</taxon>
        <taxon>Eurotiomycetes</taxon>
        <taxon>Eurotiomycetidae</taxon>
        <taxon>Eurotiales</taxon>
        <taxon>Aspergillaceae</taxon>
        <taxon>Aspergillus</taxon>
        <taxon>Aspergillus subgen. Nidulantes</taxon>
    </lineage>
</organism>
<dbReference type="EMBL" id="JBFXLU010000291">
    <property type="protein sequence ID" value="KAL2831022.1"/>
    <property type="molecule type" value="Genomic_DNA"/>
</dbReference>
<evidence type="ECO:0000313" key="4">
    <source>
        <dbReference type="EMBL" id="KAL2831022.1"/>
    </source>
</evidence>
<dbReference type="InterPro" id="IPR036291">
    <property type="entry name" value="NAD(P)-bd_dom_sf"/>
</dbReference>
<reference evidence="4 5" key="1">
    <citation type="submission" date="2024-07" db="EMBL/GenBank/DDBJ databases">
        <title>Section-level genome sequencing and comparative genomics of Aspergillus sections Usti and Cavernicolus.</title>
        <authorList>
            <consortium name="Lawrence Berkeley National Laboratory"/>
            <person name="Nybo J.L."/>
            <person name="Vesth T.C."/>
            <person name="Theobald S."/>
            <person name="Frisvad J.C."/>
            <person name="Larsen T.O."/>
            <person name="Kjaerboelling I."/>
            <person name="Rothschild-Mancinelli K."/>
            <person name="Lyhne E.K."/>
            <person name="Kogle M.E."/>
            <person name="Barry K."/>
            <person name="Clum A."/>
            <person name="Na H."/>
            <person name="Ledsgaard L."/>
            <person name="Lin J."/>
            <person name="Lipzen A."/>
            <person name="Kuo A."/>
            <person name="Riley R."/>
            <person name="Mondo S."/>
            <person name="Labutti K."/>
            <person name="Haridas S."/>
            <person name="Pangalinan J."/>
            <person name="Salamov A.A."/>
            <person name="Simmons B.A."/>
            <person name="Magnuson J.K."/>
            <person name="Chen J."/>
            <person name="Drula E."/>
            <person name="Henrissat B."/>
            <person name="Wiebenga A."/>
            <person name="Lubbers R.J."/>
            <person name="Gomes A.C."/>
            <person name="Makela M.R."/>
            <person name="Stajich J."/>
            <person name="Grigoriev I.V."/>
            <person name="Mortensen U.H."/>
            <person name="De Vries R.P."/>
            <person name="Baker S.E."/>
            <person name="Andersen M.R."/>
        </authorList>
    </citation>
    <scope>NUCLEOTIDE SEQUENCE [LARGE SCALE GENOMIC DNA]</scope>
    <source>
        <strain evidence="4 5">CBS 123904</strain>
    </source>
</reference>
<comment type="similarity">
    <text evidence="2">Belongs to the NAD(P)-dependent epimerase/dehydratase family. Dihydroflavonol-4-reductase subfamily.</text>
</comment>
<evidence type="ECO:0000259" key="3">
    <source>
        <dbReference type="Pfam" id="PF01370"/>
    </source>
</evidence>
<comment type="caution">
    <text evidence="4">The sequence shown here is derived from an EMBL/GenBank/DDBJ whole genome shotgun (WGS) entry which is preliminary data.</text>
</comment>
<dbReference type="PANTHER" id="PTHR10366">
    <property type="entry name" value="NAD DEPENDENT EPIMERASE/DEHYDRATASE"/>
    <property type="match status" value="1"/>
</dbReference>
<dbReference type="Proteomes" id="UP001610446">
    <property type="component" value="Unassembled WGS sequence"/>
</dbReference>
<dbReference type="Gene3D" id="3.40.50.720">
    <property type="entry name" value="NAD(P)-binding Rossmann-like Domain"/>
    <property type="match status" value="1"/>
</dbReference>
<proteinExistence type="inferred from homology"/>
<evidence type="ECO:0000256" key="2">
    <source>
        <dbReference type="ARBA" id="ARBA00023445"/>
    </source>
</evidence>
<keyword evidence="1" id="KW-0560">Oxidoreductase</keyword>
<dbReference type="PANTHER" id="PTHR10366:SF564">
    <property type="entry name" value="STEROL-4-ALPHA-CARBOXYLATE 3-DEHYDROGENASE, DECARBOXYLATING"/>
    <property type="match status" value="1"/>
</dbReference>
<evidence type="ECO:0000313" key="5">
    <source>
        <dbReference type="Proteomes" id="UP001610446"/>
    </source>
</evidence>
<accession>A0ABR4ITD1</accession>
<protein>
    <recommendedName>
        <fullName evidence="3">NAD-dependent epimerase/dehydratase domain-containing protein</fullName>
    </recommendedName>
</protein>
<gene>
    <name evidence="4" type="ORF">BJY01DRAFT_254398</name>
</gene>
<dbReference type="Pfam" id="PF01370">
    <property type="entry name" value="Epimerase"/>
    <property type="match status" value="1"/>
</dbReference>
<evidence type="ECO:0000256" key="1">
    <source>
        <dbReference type="ARBA" id="ARBA00023002"/>
    </source>
</evidence>
<name>A0ABR4ITD1_9EURO</name>
<dbReference type="SUPFAM" id="SSF51735">
    <property type="entry name" value="NAD(P)-binding Rossmann-fold domains"/>
    <property type="match status" value="1"/>
</dbReference>
<keyword evidence="5" id="KW-1185">Reference proteome</keyword>
<dbReference type="InterPro" id="IPR001509">
    <property type="entry name" value="Epimerase_deHydtase"/>
</dbReference>
<dbReference type="InterPro" id="IPR050425">
    <property type="entry name" value="NAD(P)_dehydrat-like"/>
</dbReference>